<sequence>METSREIARFFTDVVLVTAIFAILLLPVWGLDAMVGFLASQGVDSVIVFALTALEYAILVIDIALLVIFIGRNTTHLVRRHLAFR</sequence>
<keyword evidence="1" id="KW-1133">Transmembrane helix</keyword>
<gene>
    <name evidence="2" type="ORF">BECKMB1821G_GA0114241_10056</name>
    <name evidence="4" type="ORF">BECKMB1821H_GA0114242_10056</name>
    <name evidence="3" type="ORF">BECKMB1821I_GA0114274_10056</name>
</gene>
<keyword evidence="1" id="KW-0472">Membrane</keyword>
<reference evidence="4" key="1">
    <citation type="submission" date="2019-02" db="EMBL/GenBank/DDBJ databases">
        <authorList>
            <person name="Gruber-Vodicka R. H."/>
            <person name="Seah K. B. B."/>
        </authorList>
    </citation>
    <scope>NUCLEOTIDE SEQUENCE</scope>
    <source>
        <strain evidence="2">BECK_BZ197</strain>
        <strain evidence="4">BECK_BZ198</strain>
        <strain evidence="3">BECK_BZ199</strain>
    </source>
</reference>
<feature type="transmembrane region" description="Helical" evidence="1">
    <location>
        <begin position="46"/>
        <end position="70"/>
    </location>
</feature>
<evidence type="ECO:0000313" key="4">
    <source>
        <dbReference type="EMBL" id="VFK74441.1"/>
    </source>
</evidence>
<evidence type="ECO:0000256" key="1">
    <source>
        <dbReference type="SAM" id="Phobius"/>
    </source>
</evidence>
<keyword evidence="1" id="KW-0812">Transmembrane</keyword>
<dbReference type="EMBL" id="CAADFO010000005">
    <property type="protein sequence ID" value="VFK23453.1"/>
    <property type="molecule type" value="Genomic_DNA"/>
</dbReference>
<accession>A0A451B845</accession>
<dbReference type="EMBL" id="CAADGH010000005">
    <property type="protein sequence ID" value="VFK74441.1"/>
    <property type="molecule type" value="Genomic_DNA"/>
</dbReference>
<proteinExistence type="predicted"/>
<dbReference type="AlphaFoldDB" id="A0A451B845"/>
<dbReference type="EMBL" id="CAADFQ010000005">
    <property type="protein sequence ID" value="VFK27850.1"/>
    <property type="molecule type" value="Genomic_DNA"/>
</dbReference>
<organism evidence="4">
    <name type="scientific">Candidatus Kentrum sp. MB</name>
    <dbReference type="NCBI Taxonomy" id="2138164"/>
    <lineage>
        <taxon>Bacteria</taxon>
        <taxon>Pseudomonadati</taxon>
        <taxon>Pseudomonadota</taxon>
        <taxon>Gammaproteobacteria</taxon>
        <taxon>Candidatus Kentrum</taxon>
    </lineage>
</organism>
<evidence type="ECO:0000313" key="3">
    <source>
        <dbReference type="EMBL" id="VFK27850.1"/>
    </source>
</evidence>
<feature type="transmembrane region" description="Helical" evidence="1">
    <location>
        <begin position="7"/>
        <end position="26"/>
    </location>
</feature>
<protein>
    <submittedName>
        <fullName evidence="4">Uncharacterized protein</fullName>
    </submittedName>
</protein>
<evidence type="ECO:0000313" key="2">
    <source>
        <dbReference type="EMBL" id="VFK23453.1"/>
    </source>
</evidence>
<name>A0A451B845_9GAMM</name>